<comment type="similarity">
    <text evidence="3">Belongs to the methyl-accepting chemotaxis (MCP) protein family.</text>
</comment>
<organism evidence="10 11">
    <name type="scientific">Ahrensia marina</name>
    <dbReference type="NCBI Taxonomy" id="1514904"/>
    <lineage>
        <taxon>Bacteria</taxon>
        <taxon>Pseudomonadati</taxon>
        <taxon>Pseudomonadota</taxon>
        <taxon>Alphaproteobacteria</taxon>
        <taxon>Hyphomicrobiales</taxon>
        <taxon>Ahrensiaceae</taxon>
        <taxon>Ahrensia</taxon>
    </lineage>
</organism>
<dbReference type="SMART" id="SM00086">
    <property type="entry name" value="PAC"/>
    <property type="match status" value="2"/>
</dbReference>
<dbReference type="EMBL" id="JXMU01000017">
    <property type="protein sequence ID" value="KPB00783.1"/>
    <property type="molecule type" value="Genomic_DNA"/>
</dbReference>
<feature type="domain" description="HAMP" evidence="9">
    <location>
        <begin position="245"/>
        <end position="297"/>
    </location>
</feature>
<dbReference type="GO" id="GO:0006935">
    <property type="term" value="P:chemotaxis"/>
    <property type="evidence" value="ECO:0007669"/>
    <property type="project" value="UniProtKB-KW"/>
</dbReference>
<dbReference type="PROSITE" id="PS50112">
    <property type="entry name" value="PAS"/>
    <property type="match status" value="1"/>
</dbReference>
<gene>
    <name evidence="10" type="ORF">SU32_12295</name>
</gene>
<evidence type="ECO:0000256" key="1">
    <source>
        <dbReference type="ARBA" id="ARBA00004370"/>
    </source>
</evidence>
<dbReference type="OrthoDB" id="9765776at2"/>
<dbReference type="InterPro" id="IPR000700">
    <property type="entry name" value="PAS-assoc_C"/>
</dbReference>
<dbReference type="InterPro" id="IPR035965">
    <property type="entry name" value="PAS-like_dom_sf"/>
</dbReference>
<dbReference type="PATRIC" id="fig|1514904.3.peg.1306"/>
<feature type="domain" description="PAS" evidence="6">
    <location>
        <begin position="12"/>
        <end position="62"/>
    </location>
</feature>
<dbReference type="InterPro" id="IPR051310">
    <property type="entry name" value="MCP_chemotaxis"/>
</dbReference>
<evidence type="ECO:0000259" key="7">
    <source>
        <dbReference type="PROSITE" id="PS50113"/>
    </source>
</evidence>
<dbReference type="PROSITE" id="PS50111">
    <property type="entry name" value="CHEMOTAXIS_TRANSDUC_2"/>
    <property type="match status" value="1"/>
</dbReference>
<evidence type="ECO:0000256" key="2">
    <source>
        <dbReference type="ARBA" id="ARBA00022500"/>
    </source>
</evidence>
<dbReference type="RefSeq" id="WP_053999667.1">
    <property type="nucleotide sequence ID" value="NZ_JXMU01000017.1"/>
</dbReference>
<evidence type="ECO:0000259" key="5">
    <source>
        <dbReference type="PROSITE" id="PS50111"/>
    </source>
</evidence>
<accession>A0A0M9GLU2</accession>
<protein>
    <submittedName>
        <fullName evidence="10">Chemotaxis protein</fullName>
    </submittedName>
</protein>
<reference evidence="10 11" key="1">
    <citation type="submission" date="2015-01" db="EMBL/GenBank/DDBJ databases">
        <title>Ahrensia donghaiensis sp. nov., a novel dimethylsulphoniopropionate-cleavage bacterium isolated from seawater and emended descriptions of the genus Ahrensia and Ahrensia kielensis.</title>
        <authorList>
            <person name="Liu J."/>
        </authorList>
    </citation>
    <scope>NUCLEOTIDE SEQUENCE [LARGE SCALE GENOMIC DNA]</scope>
    <source>
        <strain evidence="10 11">LZD062</strain>
    </source>
</reference>
<keyword evidence="2" id="KW-0145">Chemotaxis</keyword>
<sequence length="596" mass="64861">MSILSAFASTEKSVLEALSKSQAIIEFDLKGNILFANENFCAAVGYEPGEIIGQHHRMFVEPAEAGSEGYKDFWKKLARGEYDQRQYKRIGKGGREIWIEASYNPVFKAGKPCKVVKIATDITAAKLKAAEDSGKLDALSRAQAVIEFTPTGEILTANENFLATLDYKLSEIQGKHHSMFCEAAYSKSKDYRDFWKALASGEFIAEEFLRFGKNGKKVYIQASYNPILDMDGRVFKVVKFATDITDRVNSVDALAKGIRALSDGDLMQNISEPFLPALDKLRIDFNSAAENLRHTMQSIAQNAGTIARGSEEIRIASEDLAQRTEEQASSVEETASSLDEMTATIRGSSEQAQQAGEMVKKTKESAERSGVIVRQAVSAMDKIKVSSSEIKSTISMIDEIAFQTNLLALNAGVEAARAGEAGKGFAVVAQEVRELAQRSAKAAKEIKHLIDASSDHVKNGVSLVGETGSALDEIVMQVQQVTENVISIVEASKEQSSGLNEINNAVNVIDSSTQKNAAMVEQSKTTASGLANDAEAMFQLIQKFNIGHKPAPQTTHRTPIDIEPMKPIPSAPEKKAQPVLAFNGNAAIAEDSWEEF</sequence>
<dbReference type="FunFam" id="1.10.287.950:FF:000001">
    <property type="entry name" value="Methyl-accepting chemotaxis sensory transducer"/>
    <property type="match status" value="1"/>
</dbReference>
<dbReference type="PANTHER" id="PTHR43531">
    <property type="entry name" value="PROTEIN ICFG"/>
    <property type="match status" value="1"/>
</dbReference>
<dbReference type="NCBIfam" id="TIGR00229">
    <property type="entry name" value="sensory_box"/>
    <property type="match status" value="2"/>
</dbReference>
<dbReference type="Pfam" id="PF00015">
    <property type="entry name" value="MCPsignal"/>
    <property type="match status" value="1"/>
</dbReference>
<evidence type="ECO:0000259" key="9">
    <source>
        <dbReference type="PROSITE" id="PS50885"/>
    </source>
</evidence>
<dbReference type="InterPro" id="IPR004089">
    <property type="entry name" value="MCPsignal_dom"/>
</dbReference>
<evidence type="ECO:0000313" key="11">
    <source>
        <dbReference type="Proteomes" id="UP000038011"/>
    </source>
</evidence>
<dbReference type="GO" id="GO:0016020">
    <property type="term" value="C:membrane"/>
    <property type="evidence" value="ECO:0007669"/>
    <property type="project" value="UniProtKB-SubCell"/>
</dbReference>
<dbReference type="SUPFAM" id="SSF58104">
    <property type="entry name" value="Methyl-accepting chemotaxis protein (MCP) signaling domain"/>
    <property type="match status" value="1"/>
</dbReference>
<proteinExistence type="inferred from homology"/>
<comment type="subcellular location">
    <subcellularLocation>
        <location evidence="1">Membrane</location>
    </subcellularLocation>
</comment>
<dbReference type="PROSITE" id="PS50113">
    <property type="entry name" value="PAC"/>
    <property type="match status" value="1"/>
</dbReference>
<dbReference type="PROSITE" id="PS50192">
    <property type="entry name" value="T_SNARE"/>
    <property type="match status" value="1"/>
</dbReference>
<dbReference type="PANTHER" id="PTHR43531:SF11">
    <property type="entry name" value="METHYL-ACCEPTING CHEMOTAXIS PROTEIN 3"/>
    <property type="match status" value="1"/>
</dbReference>
<evidence type="ECO:0000259" key="8">
    <source>
        <dbReference type="PROSITE" id="PS50192"/>
    </source>
</evidence>
<dbReference type="GO" id="GO:0007165">
    <property type="term" value="P:signal transduction"/>
    <property type="evidence" value="ECO:0007669"/>
    <property type="project" value="UniProtKB-KW"/>
</dbReference>
<feature type="domain" description="Methyl-accepting transducer" evidence="5">
    <location>
        <begin position="302"/>
        <end position="531"/>
    </location>
</feature>
<dbReference type="CDD" id="cd00130">
    <property type="entry name" value="PAS"/>
    <property type="match status" value="2"/>
</dbReference>
<dbReference type="InterPro" id="IPR000727">
    <property type="entry name" value="T_SNARE_dom"/>
</dbReference>
<dbReference type="SMART" id="SM00283">
    <property type="entry name" value="MA"/>
    <property type="match status" value="1"/>
</dbReference>
<dbReference type="InterPro" id="IPR013655">
    <property type="entry name" value="PAS_fold_3"/>
</dbReference>
<dbReference type="SMART" id="SM00091">
    <property type="entry name" value="PAS"/>
    <property type="match status" value="2"/>
</dbReference>
<feature type="domain" description="T-SNARE coiled-coil homology" evidence="8">
    <location>
        <begin position="293"/>
        <end position="355"/>
    </location>
</feature>
<evidence type="ECO:0000259" key="6">
    <source>
        <dbReference type="PROSITE" id="PS50112"/>
    </source>
</evidence>
<evidence type="ECO:0000256" key="3">
    <source>
        <dbReference type="ARBA" id="ARBA00029447"/>
    </source>
</evidence>
<dbReference type="PRINTS" id="PR00260">
    <property type="entry name" value="CHEMTRNSDUCR"/>
</dbReference>
<dbReference type="InterPro" id="IPR003660">
    <property type="entry name" value="HAMP_dom"/>
</dbReference>
<keyword evidence="11" id="KW-1185">Reference proteome</keyword>
<dbReference type="Gene3D" id="3.30.450.20">
    <property type="entry name" value="PAS domain"/>
    <property type="match status" value="2"/>
</dbReference>
<feature type="domain" description="PAC" evidence="7">
    <location>
        <begin position="202"/>
        <end position="256"/>
    </location>
</feature>
<dbReference type="STRING" id="1514904.SU32_12295"/>
<comment type="caution">
    <text evidence="10">The sequence shown here is derived from an EMBL/GenBank/DDBJ whole genome shotgun (WGS) entry which is preliminary data.</text>
</comment>
<dbReference type="CDD" id="cd11386">
    <property type="entry name" value="MCP_signal"/>
    <property type="match status" value="1"/>
</dbReference>
<dbReference type="Pfam" id="PF08447">
    <property type="entry name" value="PAS_3"/>
    <property type="match status" value="2"/>
</dbReference>
<dbReference type="InterPro" id="IPR000014">
    <property type="entry name" value="PAS"/>
</dbReference>
<dbReference type="Proteomes" id="UP000038011">
    <property type="component" value="Unassembled WGS sequence"/>
</dbReference>
<keyword evidence="4" id="KW-0807">Transducer</keyword>
<dbReference type="AlphaFoldDB" id="A0A0M9GLU2"/>
<dbReference type="PROSITE" id="PS50885">
    <property type="entry name" value="HAMP"/>
    <property type="match status" value="1"/>
</dbReference>
<evidence type="ECO:0000256" key="4">
    <source>
        <dbReference type="PROSITE-ProRule" id="PRU00284"/>
    </source>
</evidence>
<dbReference type="GO" id="GO:0004888">
    <property type="term" value="F:transmembrane signaling receptor activity"/>
    <property type="evidence" value="ECO:0007669"/>
    <property type="project" value="InterPro"/>
</dbReference>
<name>A0A0M9GLU2_9HYPH</name>
<dbReference type="SUPFAM" id="SSF55785">
    <property type="entry name" value="PYP-like sensor domain (PAS domain)"/>
    <property type="match status" value="2"/>
</dbReference>
<evidence type="ECO:0000313" key="10">
    <source>
        <dbReference type="EMBL" id="KPB00783.1"/>
    </source>
</evidence>
<dbReference type="InterPro" id="IPR004090">
    <property type="entry name" value="Chemotax_Me-accpt_rcpt"/>
</dbReference>
<dbReference type="Gene3D" id="1.10.287.950">
    <property type="entry name" value="Methyl-accepting chemotaxis protein"/>
    <property type="match status" value="1"/>
</dbReference>
<dbReference type="InterPro" id="IPR001610">
    <property type="entry name" value="PAC"/>
</dbReference>